<keyword evidence="1" id="KW-1133">Transmembrane helix</keyword>
<gene>
    <name evidence="2" type="primary">Dere\GG23529</name>
    <name evidence="2" type="synonym">dere_GLEANR_8341</name>
    <name evidence="2" type="synonym">GG23529</name>
    <name evidence="2" type="ORF">Dere_GG23529</name>
</gene>
<feature type="transmembrane region" description="Helical" evidence="1">
    <location>
        <begin position="20"/>
        <end position="41"/>
    </location>
</feature>
<keyword evidence="3" id="KW-1185">Reference proteome</keyword>
<feature type="transmembrane region" description="Helical" evidence="1">
    <location>
        <begin position="53"/>
        <end position="72"/>
    </location>
</feature>
<organism evidence="2 3">
    <name type="scientific">Drosophila erecta</name>
    <name type="common">Fruit fly</name>
    <dbReference type="NCBI Taxonomy" id="7220"/>
    <lineage>
        <taxon>Eukaryota</taxon>
        <taxon>Metazoa</taxon>
        <taxon>Ecdysozoa</taxon>
        <taxon>Arthropoda</taxon>
        <taxon>Hexapoda</taxon>
        <taxon>Insecta</taxon>
        <taxon>Pterygota</taxon>
        <taxon>Neoptera</taxon>
        <taxon>Endopterygota</taxon>
        <taxon>Diptera</taxon>
        <taxon>Brachycera</taxon>
        <taxon>Muscomorpha</taxon>
        <taxon>Ephydroidea</taxon>
        <taxon>Drosophilidae</taxon>
        <taxon>Drosophila</taxon>
        <taxon>Sophophora</taxon>
    </lineage>
</organism>
<keyword evidence="1" id="KW-0812">Transmembrane</keyword>
<dbReference type="KEGG" id="der:6541091"/>
<proteinExistence type="predicted"/>
<sequence>MIRYGVDTFRGCRAPFRCWLSARDSLMVTIAFTLGITPFLVRRNALGKTSLEQSWYGFVSAILRWLLLAYCYRYINLSNESLIGYFMRNHVSQNMVQADEQLDRLRSPVNFNTVVGQVVLVVLAVVLLDTALVCLAKLEVYASWQLTCIFVYELLANSITICMFCLMTRTVQRRIACLHKFVCGE</sequence>
<dbReference type="HOGENOM" id="CLU_158195_0_0_1"/>
<name>B3N6K5_DROER</name>
<protein>
    <recommendedName>
        <fullName evidence="4">Gustatory receptor</fullName>
    </recommendedName>
</protein>
<dbReference type="AlphaFoldDB" id="B3N6K5"/>
<feature type="transmembrane region" description="Helical" evidence="1">
    <location>
        <begin position="144"/>
        <end position="166"/>
    </location>
</feature>
<evidence type="ECO:0000256" key="1">
    <source>
        <dbReference type="SAM" id="Phobius"/>
    </source>
</evidence>
<accession>B3N6K5</accession>
<feature type="transmembrane region" description="Helical" evidence="1">
    <location>
        <begin position="114"/>
        <end position="138"/>
    </location>
</feature>
<evidence type="ECO:0000313" key="2">
    <source>
        <dbReference type="EMBL" id="EDV59221.2"/>
    </source>
</evidence>
<dbReference type="Proteomes" id="UP000008711">
    <property type="component" value="Unassembled WGS sequence"/>
</dbReference>
<reference evidence="2 3" key="1">
    <citation type="journal article" date="2007" name="Nature">
        <title>Evolution of genes and genomes on the Drosophila phylogeny.</title>
        <authorList>
            <consortium name="Drosophila 12 Genomes Consortium"/>
            <person name="Clark A.G."/>
            <person name="Eisen M.B."/>
            <person name="Smith D.R."/>
            <person name="Bergman C.M."/>
            <person name="Oliver B."/>
            <person name="Markow T.A."/>
            <person name="Kaufman T.C."/>
            <person name="Kellis M."/>
            <person name="Gelbart W."/>
            <person name="Iyer V.N."/>
            <person name="Pollard D.A."/>
            <person name="Sackton T.B."/>
            <person name="Larracuente A.M."/>
            <person name="Singh N.D."/>
            <person name="Abad J.P."/>
            <person name="Abt D.N."/>
            <person name="Adryan B."/>
            <person name="Aguade M."/>
            <person name="Akashi H."/>
            <person name="Anderson W.W."/>
            <person name="Aquadro C.F."/>
            <person name="Ardell D.H."/>
            <person name="Arguello R."/>
            <person name="Artieri C.G."/>
            <person name="Barbash D.A."/>
            <person name="Barker D."/>
            <person name="Barsanti P."/>
            <person name="Batterham P."/>
            <person name="Batzoglou S."/>
            <person name="Begun D."/>
            <person name="Bhutkar A."/>
            <person name="Blanco E."/>
            <person name="Bosak S.A."/>
            <person name="Bradley R.K."/>
            <person name="Brand A.D."/>
            <person name="Brent M.R."/>
            <person name="Brooks A.N."/>
            <person name="Brown R.H."/>
            <person name="Butlin R.K."/>
            <person name="Caggese C."/>
            <person name="Calvi B.R."/>
            <person name="Bernardo de Carvalho A."/>
            <person name="Caspi A."/>
            <person name="Castrezana S."/>
            <person name="Celniker S.E."/>
            <person name="Chang J.L."/>
            <person name="Chapple C."/>
            <person name="Chatterji S."/>
            <person name="Chinwalla A."/>
            <person name="Civetta A."/>
            <person name="Clifton S.W."/>
            <person name="Comeron J.M."/>
            <person name="Costello J.C."/>
            <person name="Coyne J.A."/>
            <person name="Daub J."/>
            <person name="David R.G."/>
            <person name="Delcher A.L."/>
            <person name="Delehaunty K."/>
            <person name="Do C.B."/>
            <person name="Ebling H."/>
            <person name="Edwards K."/>
            <person name="Eickbush T."/>
            <person name="Evans J.D."/>
            <person name="Filipski A."/>
            <person name="Findeiss S."/>
            <person name="Freyhult E."/>
            <person name="Fulton L."/>
            <person name="Fulton R."/>
            <person name="Garcia A.C."/>
            <person name="Gardiner A."/>
            <person name="Garfield D.A."/>
            <person name="Garvin B.E."/>
            <person name="Gibson G."/>
            <person name="Gilbert D."/>
            <person name="Gnerre S."/>
            <person name="Godfrey J."/>
            <person name="Good R."/>
            <person name="Gotea V."/>
            <person name="Gravely B."/>
            <person name="Greenberg A.J."/>
            <person name="Griffiths-Jones S."/>
            <person name="Gross S."/>
            <person name="Guigo R."/>
            <person name="Gustafson E.A."/>
            <person name="Haerty W."/>
            <person name="Hahn M.W."/>
            <person name="Halligan D.L."/>
            <person name="Halpern A.L."/>
            <person name="Halter G.M."/>
            <person name="Han M.V."/>
            <person name="Heger A."/>
            <person name="Hillier L."/>
            <person name="Hinrichs A.S."/>
            <person name="Holmes I."/>
            <person name="Hoskins R.A."/>
            <person name="Hubisz M.J."/>
            <person name="Hultmark D."/>
            <person name="Huntley M.A."/>
            <person name="Jaffe D.B."/>
            <person name="Jagadeeshan S."/>
            <person name="Jeck W.R."/>
            <person name="Johnson J."/>
            <person name="Jones C.D."/>
            <person name="Jordan W.C."/>
            <person name="Karpen G.H."/>
            <person name="Kataoka E."/>
            <person name="Keightley P.D."/>
            <person name="Kheradpour P."/>
            <person name="Kirkness E.F."/>
            <person name="Koerich L.B."/>
            <person name="Kristiansen K."/>
            <person name="Kudrna D."/>
            <person name="Kulathinal R.J."/>
            <person name="Kumar S."/>
            <person name="Kwok R."/>
            <person name="Lander E."/>
            <person name="Langley C.H."/>
            <person name="Lapoint R."/>
            <person name="Lazzaro B.P."/>
            <person name="Lee S.J."/>
            <person name="Levesque L."/>
            <person name="Li R."/>
            <person name="Lin C.F."/>
            <person name="Lin M.F."/>
            <person name="Lindblad-Toh K."/>
            <person name="Llopart A."/>
            <person name="Long M."/>
            <person name="Low L."/>
            <person name="Lozovsky E."/>
            <person name="Lu J."/>
            <person name="Luo M."/>
            <person name="Machado C.A."/>
            <person name="Makalowski W."/>
            <person name="Marzo M."/>
            <person name="Matsuda M."/>
            <person name="Matzkin L."/>
            <person name="McAllister B."/>
            <person name="McBride C.S."/>
            <person name="McKernan B."/>
            <person name="McKernan K."/>
            <person name="Mendez-Lago M."/>
            <person name="Minx P."/>
            <person name="Mollenhauer M.U."/>
            <person name="Montooth K."/>
            <person name="Mount S.M."/>
            <person name="Mu X."/>
            <person name="Myers E."/>
            <person name="Negre B."/>
            <person name="Newfeld S."/>
            <person name="Nielsen R."/>
            <person name="Noor M.A."/>
            <person name="O'Grady P."/>
            <person name="Pachter L."/>
            <person name="Papaceit M."/>
            <person name="Parisi M.J."/>
            <person name="Parisi M."/>
            <person name="Parts L."/>
            <person name="Pedersen J.S."/>
            <person name="Pesole G."/>
            <person name="Phillippy A.M."/>
            <person name="Ponting C.P."/>
            <person name="Pop M."/>
            <person name="Porcelli D."/>
            <person name="Powell J.R."/>
            <person name="Prohaska S."/>
            <person name="Pruitt K."/>
            <person name="Puig M."/>
            <person name="Quesneville H."/>
            <person name="Ram K.R."/>
            <person name="Rand D."/>
            <person name="Rasmussen M.D."/>
            <person name="Reed L.K."/>
            <person name="Reenan R."/>
            <person name="Reily A."/>
            <person name="Remington K.A."/>
            <person name="Rieger T.T."/>
            <person name="Ritchie M.G."/>
            <person name="Robin C."/>
            <person name="Rogers Y.H."/>
            <person name="Rohde C."/>
            <person name="Rozas J."/>
            <person name="Rubenfield M.J."/>
            <person name="Ruiz A."/>
            <person name="Russo S."/>
            <person name="Salzberg S.L."/>
            <person name="Sanchez-Gracia A."/>
            <person name="Saranga D.J."/>
            <person name="Sato H."/>
            <person name="Schaeffer S.W."/>
            <person name="Schatz M.C."/>
            <person name="Schlenke T."/>
            <person name="Schwartz R."/>
            <person name="Segarra C."/>
            <person name="Singh R.S."/>
            <person name="Sirot L."/>
            <person name="Sirota M."/>
            <person name="Sisneros N.B."/>
            <person name="Smith C.D."/>
            <person name="Smith T.F."/>
            <person name="Spieth J."/>
            <person name="Stage D.E."/>
            <person name="Stark A."/>
            <person name="Stephan W."/>
            <person name="Strausberg R.L."/>
            <person name="Strempel S."/>
            <person name="Sturgill D."/>
            <person name="Sutton G."/>
            <person name="Sutton G.G."/>
            <person name="Tao W."/>
            <person name="Teichmann S."/>
            <person name="Tobari Y.N."/>
            <person name="Tomimura Y."/>
            <person name="Tsolas J.M."/>
            <person name="Valente V.L."/>
            <person name="Venter E."/>
            <person name="Venter J.C."/>
            <person name="Vicario S."/>
            <person name="Vieira F.G."/>
            <person name="Vilella A.J."/>
            <person name="Villasante A."/>
            <person name="Walenz B."/>
            <person name="Wang J."/>
            <person name="Wasserman M."/>
            <person name="Watts T."/>
            <person name="Wilson D."/>
            <person name="Wilson R.K."/>
            <person name="Wing R.A."/>
            <person name="Wolfner M.F."/>
            <person name="Wong A."/>
            <person name="Wong G.K."/>
            <person name="Wu C.I."/>
            <person name="Wu G."/>
            <person name="Yamamoto D."/>
            <person name="Yang H.P."/>
            <person name="Yang S.P."/>
            <person name="Yorke J.A."/>
            <person name="Yoshida K."/>
            <person name="Zdobnov E."/>
            <person name="Zhang P."/>
            <person name="Zhang Y."/>
            <person name="Zimin A.V."/>
            <person name="Baldwin J."/>
            <person name="Abdouelleil A."/>
            <person name="Abdulkadir J."/>
            <person name="Abebe A."/>
            <person name="Abera B."/>
            <person name="Abreu J."/>
            <person name="Acer S.C."/>
            <person name="Aftuck L."/>
            <person name="Alexander A."/>
            <person name="An P."/>
            <person name="Anderson E."/>
            <person name="Anderson S."/>
            <person name="Arachi H."/>
            <person name="Azer M."/>
            <person name="Bachantsang P."/>
            <person name="Barry A."/>
            <person name="Bayul T."/>
            <person name="Berlin A."/>
            <person name="Bessette D."/>
            <person name="Bloom T."/>
            <person name="Blye J."/>
            <person name="Boguslavskiy L."/>
            <person name="Bonnet C."/>
            <person name="Boukhgalter B."/>
            <person name="Bourzgui I."/>
            <person name="Brown A."/>
            <person name="Cahill P."/>
            <person name="Channer S."/>
            <person name="Cheshatsang Y."/>
            <person name="Chuda L."/>
            <person name="Citroen M."/>
            <person name="Collymore A."/>
            <person name="Cooke P."/>
            <person name="Costello M."/>
            <person name="D'Aco K."/>
            <person name="Daza R."/>
            <person name="De Haan G."/>
            <person name="DeGray S."/>
            <person name="DeMaso C."/>
            <person name="Dhargay N."/>
            <person name="Dooley K."/>
            <person name="Dooley E."/>
            <person name="Doricent M."/>
            <person name="Dorje P."/>
            <person name="Dorjee K."/>
            <person name="Dupes A."/>
            <person name="Elong R."/>
            <person name="Falk J."/>
            <person name="Farina A."/>
            <person name="Faro S."/>
            <person name="Ferguson D."/>
            <person name="Fisher S."/>
            <person name="Foley C.D."/>
            <person name="Franke A."/>
            <person name="Friedrich D."/>
            <person name="Gadbois L."/>
            <person name="Gearin G."/>
            <person name="Gearin C.R."/>
            <person name="Giannoukos G."/>
            <person name="Goode T."/>
            <person name="Graham J."/>
            <person name="Grandbois E."/>
            <person name="Grewal S."/>
            <person name="Gyaltsen K."/>
            <person name="Hafez N."/>
            <person name="Hagos B."/>
            <person name="Hall J."/>
            <person name="Henson C."/>
            <person name="Hollinger A."/>
            <person name="Honan T."/>
            <person name="Huard M.D."/>
            <person name="Hughes L."/>
            <person name="Hurhula B."/>
            <person name="Husby M.E."/>
            <person name="Kamat A."/>
            <person name="Kanga B."/>
            <person name="Kashin S."/>
            <person name="Khazanovich D."/>
            <person name="Kisner P."/>
            <person name="Lance K."/>
            <person name="Lara M."/>
            <person name="Lee W."/>
            <person name="Lennon N."/>
            <person name="Letendre F."/>
            <person name="LeVine R."/>
            <person name="Lipovsky A."/>
            <person name="Liu X."/>
            <person name="Liu J."/>
            <person name="Liu S."/>
            <person name="Lokyitsang T."/>
            <person name="Lokyitsang Y."/>
            <person name="Lubonja R."/>
            <person name="Lui A."/>
            <person name="MacDonald P."/>
            <person name="Magnisalis V."/>
            <person name="Maru K."/>
            <person name="Matthews C."/>
            <person name="McCusker W."/>
            <person name="McDonough S."/>
            <person name="Mehta T."/>
            <person name="Meldrim J."/>
            <person name="Meneus L."/>
            <person name="Mihai O."/>
            <person name="Mihalev A."/>
            <person name="Mihova T."/>
            <person name="Mittelman R."/>
            <person name="Mlenga V."/>
            <person name="Montmayeur A."/>
            <person name="Mulrain L."/>
            <person name="Navidi A."/>
            <person name="Naylor J."/>
            <person name="Negash T."/>
            <person name="Nguyen T."/>
            <person name="Nguyen N."/>
            <person name="Nicol R."/>
            <person name="Norbu C."/>
            <person name="Norbu N."/>
            <person name="Novod N."/>
            <person name="O'Neill B."/>
            <person name="Osman S."/>
            <person name="Markiewicz E."/>
            <person name="Oyono O.L."/>
            <person name="Patti C."/>
            <person name="Phunkhang P."/>
            <person name="Pierre F."/>
            <person name="Priest M."/>
            <person name="Raghuraman S."/>
            <person name="Rege F."/>
            <person name="Reyes R."/>
            <person name="Rise C."/>
            <person name="Rogov P."/>
            <person name="Ross K."/>
            <person name="Ryan E."/>
            <person name="Settipalli S."/>
            <person name="Shea T."/>
            <person name="Sherpa N."/>
            <person name="Shi L."/>
            <person name="Shih D."/>
            <person name="Sparrow T."/>
            <person name="Spaulding J."/>
            <person name="Stalker J."/>
            <person name="Stange-Thomann N."/>
            <person name="Stavropoulos S."/>
            <person name="Stone C."/>
            <person name="Strader C."/>
            <person name="Tesfaye S."/>
            <person name="Thomson T."/>
            <person name="Thoulutsang Y."/>
            <person name="Thoulutsang D."/>
            <person name="Topham K."/>
            <person name="Topping I."/>
            <person name="Tsamla T."/>
            <person name="Vassiliev H."/>
            <person name="Vo A."/>
            <person name="Wangchuk T."/>
            <person name="Wangdi T."/>
            <person name="Weiand M."/>
            <person name="Wilkinson J."/>
            <person name="Wilson A."/>
            <person name="Yadav S."/>
            <person name="Young G."/>
            <person name="Yu Q."/>
            <person name="Zembek L."/>
            <person name="Zhong D."/>
            <person name="Zimmer A."/>
            <person name="Zwirko Z."/>
            <person name="Jaffe D.B."/>
            <person name="Alvarez P."/>
            <person name="Brockman W."/>
            <person name="Butler J."/>
            <person name="Chin C."/>
            <person name="Gnerre S."/>
            <person name="Grabherr M."/>
            <person name="Kleber M."/>
            <person name="Mauceli E."/>
            <person name="MacCallum I."/>
        </authorList>
    </citation>
    <scope>NUCLEOTIDE SEQUENCE [LARGE SCALE GENOMIC DNA]</scope>
    <source>
        <strain evidence="2 3">TSC#14021-0224.01</strain>
    </source>
</reference>
<dbReference type="EMBL" id="CH954177">
    <property type="protein sequence ID" value="EDV59221.2"/>
    <property type="molecule type" value="Genomic_DNA"/>
</dbReference>
<keyword evidence="1" id="KW-0472">Membrane</keyword>
<reference evidence="2 3" key="2">
    <citation type="journal article" date="2008" name="Bioinformatics">
        <title>Assembly reconciliation.</title>
        <authorList>
            <person name="Zimin A.V."/>
            <person name="Smith D.R."/>
            <person name="Sutton G."/>
            <person name="Yorke J.A."/>
        </authorList>
    </citation>
    <scope>NUCLEOTIDE SEQUENCE [LARGE SCALE GENOMIC DNA]</scope>
    <source>
        <strain evidence="2 3">TSC#14021-0224.01</strain>
    </source>
</reference>
<evidence type="ECO:0000313" key="3">
    <source>
        <dbReference type="Proteomes" id="UP000008711"/>
    </source>
</evidence>
<dbReference type="OrthoDB" id="6366728at2759"/>
<evidence type="ECO:0008006" key="4">
    <source>
        <dbReference type="Google" id="ProtNLM"/>
    </source>
</evidence>